<proteinExistence type="predicted"/>
<protein>
    <submittedName>
        <fullName evidence="3">RCC1/BLIP-II protein</fullName>
    </submittedName>
</protein>
<feature type="repeat" description="RCC1" evidence="2">
    <location>
        <begin position="180"/>
        <end position="235"/>
    </location>
</feature>
<evidence type="ECO:0000256" key="1">
    <source>
        <dbReference type="ARBA" id="ARBA00022737"/>
    </source>
</evidence>
<dbReference type="Proteomes" id="UP000077266">
    <property type="component" value="Unassembled WGS sequence"/>
</dbReference>
<name>A0A165E334_EXIGL</name>
<dbReference type="OrthoDB" id="5370059at2759"/>
<evidence type="ECO:0000256" key="2">
    <source>
        <dbReference type="PROSITE-ProRule" id="PRU00235"/>
    </source>
</evidence>
<dbReference type="InterPro" id="IPR000408">
    <property type="entry name" value="Reg_chr_condens"/>
</dbReference>
<dbReference type="InterPro" id="IPR009091">
    <property type="entry name" value="RCC1/BLIP-II"/>
</dbReference>
<keyword evidence="1" id="KW-0677">Repeat</keyword>
<dbReference type="AlphaFoldDB" id="A0A165E334"/>
<accession>A0A165E334</accession>
<feature type="repeat" description="RCC1" evidence="2">
    <location>
        <begin position="39"/>
        <end position="92"/>
    </location>
</feature>
<dbReference type="Pfam" id="PF13540">
    <property type="entry name" value="RCC1_2"/>
    <property type="match status" value="2"/>
</dbReference>
<dbReference type="InParanoid" id="A0A165E334"/>
<dbReference type="PROSITE" id="PS00626">
    <property type="entry name" value="RCC1_2"/>
    <property type="match status" value="2"/>
</dbReference>
<reference evidence="3 4" key="1">
    <citation type="journal article" date="2016" name="Mol. Biol. Evol.">
        <title>Comparative Genomics of Early-Diverging Mushroom-Forming Fungi Provides Insights into the Origins of Lignocellulose Decay Capabilities.</title>
        <authorList>
            <person name="Nagy L.G."/>
            <person name="Riley R."/>
            <person name="Tritt A."/>
            <person name="Adam C."/>
            <person name="Daum C."/>
            <person name="Floudas D."/>
            <person name="Sun H."/>
            <person name="Yadav J.S."/>
            <person name="Pangilinan J."/>
            <person name="Larsson K.H."/>
            <person name="Matsuura K."/>
            <person name="Barry K."/>
            <person name="Labutti K."/>
            <person name="Kuo R."/>
            <person name="Ohm R.A."/>
            <person name="Bhattacharya S.S."/>
            <person name="Shirouzu T."/>
            <person name="Yoshinaga Y."/>
            <person name="Martin F.M."/>
            <person name="Grigoriev I.V."/>
            <person name="Hibbett D.S."/>
        </authorList>
    </citation>
    <scope>NUCLEOTIDE SEQUENCE [LARGE SCALE GENOMIC DNA]</scope>
    <source>
        <strain evidence="3 4">HHB12029</strain>
    </source>
</reference>
<keyword evidence="4" id="KW-1185">Reference proteome</keyword>
<dbReference type="SUPFAM" id="SSF50985">
    <property type="entry name" value="RCC1/BLIP-II"/>
    <property type="match status" value="1"/>
</dbReference>
<evidence type="ECO:0000313" key="4">
    <source>
        <dbReference type="Proteomes" id="UP000077266"/>
    </source>
</evidence>
<dbReference type="PROSITE" id="PS50012">
    <property type="entry name" value="RCC1_3"/>
    <property type="match status" value="3"/>
</dbReference>
<dbReference type="STRING" id="1314781.A0A165E334"/>
<evidence type="ECO:0000313" key="3">
    <source>
        <dbReference type="EMBL" id="KZV85965.1"/>
    </source>
</evidence>
<dbReference type="Gene3D" id="2.130.10.30">
    <property type="entry name" value="Regulator of chromosome condensation 1/beta-lactamase-inhibitor protein II"/>
    <property type="match status" value="2"/>
</dbReference>
<organism evidence="3 4">
    <name type="scientific">Exidia glandulosa HHB12029</name>
    <dbReference type="NCBI Taxonomy" id="1314781"/>
    <lineage>
        <taxon>Eukaryota</taxon>
        <taxon>Fungi</taxon>
        <taxon>Dikarya</taxon>
        <taxon>Basidiomycota</taxon>
        <taxon>Agaricomycotina</taxon>
        <taxon>Agaricomycetes</taxon>
        <taxon>Auriculariales</taxon>
        <taxon>Exidiaceae</taxon>
        <taxon>Exidia</taxon>
    </lineage>
</organism>
<dbReference type="FunCoup" id="A0A165E334">
    <property type="interactions" value="37"/>
</dbReference>
<dbReference type="PANTHER" id="PTHR22870">
    <property type="entry name" value="REGULATOR OF CHROMOSOME CONDENSATION"/>
    <property type="match status" value="1"/>
</dbReference>
<dbReference type="Pfam" id="PF00415">
    <property type="entry name" value="RCC1"/>
    <property type="match status" value="1"/>
</dbReference>
<dbReference type="EMBL" id="KV426170">
    <property type="protein sequence ID" value="KZV85965.1"/>
    <property type="molecule type" value="Genomic_DNA"/>
</dbReference>
<sequence>MHAVELCAADETLRVRAISAGPHHVLVVVHCLSEGIDICRVFGWGASRHSQLGVQQAIVPTPRIIHQSPCNAPDSIASVACGSQHSLLLRSDGTVEGLGSNRKAQLTFHPDLAHVRSIACSWNTSYALSRAGVIHAWGSGNHGQLATASAAASSKSLSIGGGISTLACGSEHIIVLGDDGTSWGWGWNEHGNLGLRHNQDVHEPTNLQASRSAHTTATGVVGVWAGCGTSWLALA</sequence>
<dbReference type="PANTHER" id="PTHR22870:SF466">
    <property type="entry name" value="ANKYRIN REPEAT-CONTAINING PROTEIN"/>
    <property type="match status" value="1"/>
</dbReference>
<dbReference type="InterPro" id="IPR051210">
    <property type="entry name" value="Ub_ligase/GEF_domain"/>
</dbReference>
<feature type="repeat" description="RCC1" evidence="2">
    <location>
        <begin position="132"/>
        <end position="179"/>
    </location>
</feature>
<gene>
    <name evidence="3" type="ORF">EXIGLDRAFT_725278</name>
</gene>